<dbReference type="PANTHER" id="PTHR22916:SF3">
    <property type="entry name" value="UDP-GLCNAC:BETAGAL BETA-1,3-N-ACETYLGLUCOSAMINYLTRANSFERASE-LIKE PROTEIN 1"/>
    <property type="match status" value="1"/>
</dbReference>
<dbReference type="InterPro" id="IPR001173">
    <property type="entry name" value="Glyco_trans_2-like"/>
</dbReference>
<proteinExistence type="predicted"/>
<reference evidence="3" key="1">
    <citation type="journal article" date="2011" name="Stand. Genomic Sci.">
        <title>Non-contiguous finished genome sequence of the opportunistic oral pathogen Prevotella multisaccharivorax type strain (PPPA20).</title>
        <authorList>
            <person name="Pati A."/>
            <person name="Gronow S."/>
            <person name="Lu M."/>
            <person name="Lapidus A."/>
            <person name="Nolan M."/>
            <person name="Lucas S."/>
            <person name="Hammon N."/>
            <person name="Deshpande S."/>
            <person name="Cheng J.F."/>
            <person name="Tapia R."/>
            <person name="Han C."/>
            <person name="Goodwin L."/>
            <person name="Pitluck S."/>
            <person name="Liolios K."/>
            <person name="Pagani I."/>
            <person name="Mavromatis K."/>
            <person name="Mikhailova N."/>
            <person name="Huntemann M."/>
            <person name="Chen A."/>
            <person name="Palaniappan K."/>
            <person name="Land M."/>
            <person name="Hauser L."/>
            <person name="Detter J.C."/>
            <person name="Brambilla E.M."/>
            <person name="Rohde M."/>
            <person name="Goker M."/>
            <person name="Woyke T."/>
            <person name="Bristow J."/>
            <person name="Eisen J.A."/>
            <person name="Markowitz V."/>
            <person name="Hugenholtz P."/>
            <person name="Kyrpides N.C."/>
            <person name="Klenk H.P."/>
            <person name="Ivanova N."/>
        </authorList>
    </citation>
    <scope>NUCLEOTIDE SEQUENCE [LARGE SCALE GENOMIC DNA]</scope>
    <source>
        <strain evidence="3">DSM 17128</strain>
    </source>
</reference>
<keyword evidence="3" id="KW-1185">Reference proteome</keyword>
<accession>F8N8B2</accession>
<dbReference type="eggNOG" id="COG1216">
    <property type="taxonomic scope" value="Bacteria"/>
</dbReference>
<gene>
    <name evidence="2" type="ORF">Premu_2202</name>
</gene>
<dbReference type="HOGENOM" id="CLU_025996_21_1_10"/>
<dbReference type="AlphaFoldDB" id="F8N8B2"/>
<evidence type="ECO:0000313" key="3">
    <source>
        <dbReference type="Proteomes" id="UP000002772"/>
    </source>
</evidence>
<protein>
    <submittedName>
        <fullName evidence="2">Glycosyl transferase family 2</fullName>
    </submittedName>
</protein>
<dbReference type="SUPFAM" id="SSF53448">
    <property type="entry name" value="Nucleotide-diphospho-sugar transferases"/>
    <property type="match status" value="1"/>
</dbReference>
<organism evidence="2 3">
    <name type="scientific">Hallella multisaccharivorax DSM 17128</name>
    <dbReference type="NCBI Taxonomy" id="688246"/>
    <lineage>
        <taxon>Bacteria</taxon>
        <taxon>Pseudomonadati</taxon>
        <taxon>Bacteroidota</taxon>
        <taxon>Bacteroidia</taxon>
        <taxon>Bacteroidales</taxon>
        <taxon>Prevotellaceae</taxon>
        <taxon>Hallella</taxon>
    </lineage>
</organism>
<dbReference type="InterPro" id="IPR029044">
    <property type="entry name" value="Nucleotide-diphossugar_trans"/>
</dbReference>
<sequence length="259" mass="29708">MIKFSIITCTYNAAPVLRRTLLSVLNQKYSNVEHIILDGLSHDSTVEMAMEYKKRSDKAGNDHEVTVISERDQGLYDAMNKGIRHAAGDYLLFLNAGDVFPDNDTLDAVAACIADGEQLPGVLYGDTDIVDLDSLFLRHRRLSPPKRLSWRSFKRGMLVCHQAFYVRTDLAKATPYNNVDYRFSADVDWCIRVMKLCAQRHLALRNVNRVVVNYLDGGMTNKNHKASLKERFHVMAKHYGYIQTIFLHLYFAFRSVVRR</sequence>
<keyword evidence="2" id="KW-0808">Transferase</keyword>
<dbReference type="RefSeq" id="WP_007575256.1">
    <property type="nucleotide sequence ID" value="NZ_BPTS01000002.1"/>
</dbReference>
<dbReference type="PANTHER" id="PTHR22916">
    <property type="entry name" value="GLYCOSYLTRANSFERASE"/>
    <property type="match status" value="1"/>
</dbReference>
<dbReference type="GO" id="GO:0016758">
    <property type="term" value="F:hexosyltransferase activity"/>
    <property type="evidence" value="ECO:0007669"/>
    <property type="project" value="UniProtKB-ARBA"/>
</dbReference>
<evidence type="ECO:0000313" key="2">
    <source>
        <dbReference type="EMBL" id="EGN57591.1"/>
    </source>
</evidence>
<dbReference type="Pfam" id="PF00535">
    <property type="entry name" value="Glycos_transf_2"/>
    <property type="match status" value="1"/>
</dbReference>
<dbReference type="STRING" id="688246.Premu_2202"/>
<dbReference type="OrthoDB" id="9788101at2"/>
<dbReference type="CDD" id="cd06433">
    <property type="entry name" value="GT_2_WfgS_like"/>
    <property type="match status" value="1"/>
</dbReference>
<feature type="domain" description="Glycosyltransferase 2-like" evidence="1">
    <location>
        <begin position="5"/>
        <end position="118"/>
    </location>
</feature>
<dbReference type="EMBL" id="GL945017">
    <property type="protein sequence ID" value="EGN57591.1"/>
    <property type="molecule type" value="Genomic_DNA"/>
</dbReference>
<evidence type="ECO:0000259" key="1">
    <source>
        <dbReference type="Pfam" id="PF00535"/>
    </source>
</evidence>
<dbReference type="Gene3D" id="3.90.550.10">
    <property type="entry name" value="Spore Coat Polysaccharide Biosynthesis Protein SpsA, Chain A"/>
    <property type="match status" value="1"/>
</dbReference>
<name>F8N8B2_9BACT</name>
<dbReference type="Proteomes" id="UP000002772">
    <property type="component" value="Unassembled WGS sequence"/>
</dbReference>